<reference evidence="1 2" key="2">
    <citation type="journal article" date="2019" name="G3 (Bethesda)">
        <title>Hybrid Assembly of the Genome of the Entomopathogenic Nematode Steinernema carpocapsae Identifies the X-Chromosome.</title>
        <authorList>
            <person name="Serra L."/>
            <person name="Macchietto M."/>
            <person name="Macias-Munoz A."/>
            <person name="McGill C.J."/>
            <person name="Rodriguez I.M."/>
            <person name="Rodriguez B."/>
            <person name="Murad R."/>
            <person name="Mortazavi A."/>
        </authorList>
    </citation>
    <scope>NUCLEOTIDE SEQUENCE [LARGE SCALE GENOMIC DNA]</scope>
    <source>
        <strain evidence="1 2">ALL</strain>
    </source>
</reference>
<keyword evidence="2" id="KW-1185">Reference proteome</keyword>
<organism evidence="1 2">
    <name type="scientific">Steinernema carpocapsae</name>
    <name type="common">Entomopathogenic nematode</name>
    <dbReference type="NCBI Taxonomy" id="34508"/>
    <lineage>
        <taxon>Eukaryota</taxon>
        <taxon>Metazoa</taxon>
        <taxon>Ecdysozoa</taxon>
        <taxon>Nematoda</taxon>
        <taxon>Chromadorea</taxon>
        <taxon>Rhabditida</taxon>
        <taxon>Tylenchina</taxon>
        <taxon>Panagrolaimomorpha</taxon>
        <taxon>Strongyloidoidea</taxon>
        <taxon>Steinernematidae</taxon>
        <taxon>Steinernema</taxon>
    </lineage>
</organism>
<comment type="caution">
    <text evidence="1">The sequence shown here is derived from an EMBL/GenBank/DDBJ whole genome shotgun (WGS) entry which is preliminary data.</text>
</comment>
<protein>
    <submittedName>
        <fullName evidence="1">Uncharacterized protein</fullName>
    </submittedName>
</protein>
<sequence>MTSELTPQEQARVQDICSHLERQMLEEALEKYAIEEIKKRIDEKHKALVEKFEEWKPRIDAHLQKKLDRFREIVELYERRAKEKHEKIVDELMDMREMCFCQDEAEDEAGPASFC</sequence>
<name>A0A4V6A6T8_STECR</name>
<accession>A0A4V6A6T8</accession>
<dbReference type="AlphaFoldDB" id="A0A4V6A6T8"/>
<dbReference type="EMBL" id="AZBU02000002">
    <property type="protein sequence ID" value="TKR96105.1"/>
    <property type="molecule type" value="Genomic_DNA"/>
</dbReference>
<gene>
    <name evidence="1" type="ORF">L596_010170</name>
</gene>
<evidence type="ECO:0000313" key="2">
    <source>
        <dbReference type="Proteomes" id="UP000298663"/>
    </source>
</evidence>
<reference evidence="1 2" key="1">
    <citation type="journal article" date="2015" name="Genome Biol.">
        <title>Comparative genomics of Steinernema reveals deeply conserved gene regulatory networks.</title>
        <authorList>
            <person name="Dillman A.R."/>
            <person name="Macchietto M."/>
            <person name="Porter C.F."/>
            <person name="Rogers A."/>
            <person name="Williams B."/>
            <person name="Antoshechkin I."/>
            <person name="Lee M.M."/>
            <person name="Goodwin Z."/>
            <person name="Lu X."/>
            <person name="Lewis E.E."/>
            <person name="Goodrich-Blair H."/>
            <person name="Stock S.P."/>
            <person name="Adams B.J."/>
            <person name="Sternberg P.W."/>
            <person name="Mortazavi A."/>
        </authorList>
    </citation>
    <scope>NUCLEOTIDE SEQUENCE [LARGE SCALE GENOMIC DNA]</scope>
    <source>
        <strain evidence="1 2">ALL</strain>
    </source>
</reference>
<evidence type="ECO:0000313" key="1">
    <source>
        <dbReference type="EMBL" id="TKR96105.1"/>
    </source>
</evidence>
<proteinExistence type="predicted"/>
<dbReference type="Proteomes" id="UP000298663">
    <property type="component" value="Unassembled WGS sequence"/>
</dbReference>